<keyword evidence="8" id="KW-1185">Reference proteome</keyword>
<dbReference type="Pfam" id="PF00067">
    <property type="entry name" value="p450"/>
    <property type="match status" value="1"/>
</dbReference>
<dbReference type="CDD" id="cd11064">
    <property type="entry name" value="CYP86A"/>
    <property type="match status" value="1"/>
</dbReference>
<protein>
    <recommendedName>
        <fullName evidence="9">Cytochrome P450</fullName>
    </recommendedName>
</protein>
<keyword evidence="3 6" id="KW-0560">Oxidoreductase</keyword>
<keyword evidence="5 6" id="KW-0349">Heme</keyword>
<dbReference type="PROSITE" id="PS00086">
    <property type="entry name" value="CYTOCHROME_P450"/>
    <property type="match status" value="1"/>
</dbReference>
<dbReference type="EMBL" id="JBIMZQ010000033">
    <property type="protein sequence ID" value="KAL3662168.1"/>
    <property type="molecule type" value="Genomic_DNA"/>
</dbReference>
<dbReference type="SUPFAM" id="SSF48264">
    <property type="entry name" value="Cytochrome P450"/>
    <property type="match status" value="1"/>
</dbReference>
<dbReference type="AlphaFoldDB" id="A0ABD3F610"/>
<name>A0ABD3F610_9STRA</name>
<dbReference type="Proteomes" id="UP001632037">
    <property type="component" value="Unassembled WGS sequence"/>
</dbReference>
<dbReference type="InterPro" id="IPR002401">
    <property type="entry name" value="Cyt_P450_E_grp-I"/>
</dbReference>
<dbReference type="PANTHER" id="PTHR24296">
    <property type="entry name" value="CYTOCHROME P450"/>
    <property type="match status" value="1"/>
</dbReference>
<sequence length="528" mass="59140">MLTLSQLQHGKGSPIVLGLLAAAAVSTALYSIRAWKEKSASNAPDSSILRVSFLPSIPLLDNTLEVEANGSRMLDWELERMKERDGKPFAVAIIGKCDLIFTANPQHFEQILKAQSSNFDRGASMHEMYVDFMGESILIVNGDRWKYHRKVIVNLFSARAIRDVMTPVIQKNIGVLVDILAKASENGETLDFHKLVNKFTLETFAEIGFGRKLGNLASPDDHPFEKAFDEAHHISAMRLMSPTWLWKLKRWLNVGTEGRLRESMLVINEFLMETITSMMERRALKAQTSSKDILSIIFDTMETSGQTITPADIRDIVFTGMIAGRDTTADALAWLMHMLHCNPRVVTNLREEIMTKLPKFAQSESYVPSMEDVQGLVYLEATIRELLRLFPTAPHIGYHCIRDIVFPDGTFIPVDTNVMMSLYASARLESVWGADAASFIPERFIDKDSGEVLQISSLKFATFSAGPRVCVGRNLAMLELKLVTACLVSRFRLEEVSGQHVTYTRGVTIGMKNPLMMKVEKVSAAESR</sequence>
<evidence type="ECO:0000256" key="3">
    <source>
        <dbReference type="ARBA" id="ARBA00023002"/>
    </source>
</evidence>
<dbReference type="PRINTS" id="PR00463">
    <property type="entry name" value="EP450I"/>
</dbReference>
<evidence type="ECO:0000256" key="6">
    <source>
        <dbReference type="RuleBase" id="RU000461"/>
    </source>
</evidence>
<evidence type="ECO:0008006" key="9">
    <source>
        <dbReference type="Google" id="ProtNLM"/>
    </source>
</evidence>
<proteinExistence type="inferred from homology"/>
<dbReference type="Gene3D" id="1.10.630.10">
    <property type="entry name" value="Cytochrome P450"/>
    <property type="match status" value="1"/>
</dbReference>
<keyword evidence="6" id="KW-0503">Monooxygenase</keyword>
<keyword evidence="2 5" id="KW-0479">Metal-binding</keyword>
<evidence type="ECO:0000256" key="2">
    <source>
        <dbReference type="ARBA" id="ARBA00022723"/>
    </source>
</evidence>
<feature type="binding site" description="axial binding residue" evidence="5">
    <location>
        <position position="470"/>
    </location>
    <ligand>
        <name>heme</name>
        <dbReference type="ChEBI" id="CHEBI:30413"/>
    </ligand>
    <ligandPart>
        <name>Fe</name>
        <dbReference type="ChEBI" id="CHEBI:18248"/>
    </ligandPart>
</feature>
<dbReference type="GO" id="GO:0046872">
    <property type="term" value="F:metal ion binding"/>
    <property type="evidence" value="ECO:0007669"/>
    <property type="project" value="UniProtKB-KW"/>
</dbReference>
<comment type="similarity">
    <text evidence="1 6">Belongs to the cytochrome P450 family.</text>
</comment>
<reference evidence="7 8" key="1">
    <citation type="submission" date="2024-09" db="EMBL/GenBank/DDBJ databases">
        <title>Genome sequencing and assembly of Phytophthora oleae, isolate VK10A, causative agent of rot of olive drupes.</title>
        <authorList>
            <person name="Conti Taguali S."/>
            <person name="Riolo M."/>
            <person name="La Spada F."/>
            <person name="Cacciola S.O."/>
            <person name="Dionisio G."/>
        </authorList>
    </citation>
    <scope>NUCLEOTIDE SEQUENCE [LARGE SCALE GENOMIC DNA]</scope>
    <source>
        <strain evidence="7 8">VK10A</strain>
    </source>
</reference>
<evidence type="ECO:0000256" key="4">
    <source>
        <dbReference type="ARBA" id="ARBA00023004"/>
    </source>
</evidence>
<organism evidence="7 8">
    <name type="scientific">Phytophthora oleae</name>
    <dbReference type="NCBI Taxonomy" id="2107226"/>
    <lineage>
        <taxon>Eukaryota</taxon>
        <taxon>Sar</taxon>
        <taxon>Stramenopiles</taxon>
        <taxon>Oomycota</taxon>
        <taxon>Peronosporomycetes</taxon>
        <taxon>Peronosporales</taxon>
        <taxon>Peronosporaceae</taxon>
        <taxon>Phytophthora</taxon>
    </lineage>
</organism>
<evidence type="ECO:0000256" key="1">
    <source>
        <dbReference type="ARBA" id="ARBA00010617"/>
    </source>
</evidence>
<dbReference type="InterPro" id="IPR017972">
    <property type="entry name" value="Cyt_P450_CS"/>
</dbReference>
<keyword evidence="4 5" id="KW-0408">Iron</keyword>
<comment type="caution">
    <text evidence="7">The sequence shown here is derived from an EMBL/GenBank/DDBJ whole genome shotgun (WGS) entry which is preliminary data.</text>
</comment>
<evidence type="ECO:0000313" key="8">
    <source>
        <dbReference type="Proteomes" id="UP001632037"/>
    </source>
</evidence>
<dbReference type="GO" id="GO:0004497">
    <property type="term" value="F:monooxygenase activity"/>
    <property type="evidence" value="ECO:0007669"/>
    <property type="project" value="UniProtKB-KW"/>
</dbReference>
<dbReference type="InterPro" id="IPR001128">
    <property type="entry name" value="Cyt_P450"/>
</dbReference>
<gene>
    <name evidence="7" type="ORF">V7S43_012968</name>
</gene>
<evidence type="ECO:0000313" key="7">
    <source>
        <dbReference type="EMBL" id="KAL3662168.1"/>
    </source>
</evidence>
<accession>A0ABD3F610</accession>
<dbReference type="PRINTS" id="PR00385">
    <property type="entry name" value="P450"/>
</dbReference>
<dbReference type="InterPro" id="IPR036396">
    <property type="entry name" value="Cyt_P450_sf"/>
</dbReference>
<comment type="cofactor">
    <cofactor evidence="5">
        <name>heme</name>
        <dbReference type="ChEBI" id="CHEBI:30413"/>
    </cofactor>
</comment>
<evidence type="ECO:0000256" key="5">
    <source>
        <dbReference type="PIRSR" id="PIRSR602401-1"/>
    </source>
</evidence>
<dbReference type="GO" id="GO:0006629">
    <property type="term" value="P:lipid metabolic process"/>
    <property type="evidence" value="ECO:0007669"/>
    <property type="project" value="UniProtKB-ARBA"/>
</dbReference>